<dbReference type="Proteomes" id="UP000177263">
    <property type="component" value="Unassembled WGS sequence"/>
</dbReference>
<name>A0A1F7YLU5_9BACT</name>
<dbReference type="AlphaFoldDB" id="A0A1F7YLU5"/>
<accession>A0A1F7YLU5</accession>
<gene>
    <name evidence="1" type="ORF">A2801_04400</name>
</gene>
<sequence>MIGRITTTVLFVLSAGILFTSVLRAASIEFEFEQDATPAPESPANHVDVDYLLPIANEGMDPDNLFWPIRAVEDRVRIAMADETAKADEILNVADKRLVASQMLFEEGEIGESVGSLIRAEGYLEQAHLYALSLKDYPDEDLAQTFVRIVECALKHRQVIEEMLAEAPEDARPVIVQTLDTSKRVFDEARAEITQRGLQAPVNPFEGAR</sequence>
<comment type="caution">
    <text evidence="1">The sequence shown here is derived from an EMBL/GenBank/DDBJ whole genome shotgun (WGS) entry which is preliminary data.</text>
</comment>
<evidence type="ECO:0000313" key="1">
    <source>
        <dbReference type="EMBL" id="OGM28237.1"/>
    </source>
</evidence>
<evidence type="ECO:0000313" key="2">
    <source>
        <dbReference type="Proteomes" id="UP000177263"/>
    </source>
</evidence>
<protein>
    <recommendedName>
        <fullName evidence="3">DUF5667 domain-containing protein</fullName>
    </recommendedName>
</protein>
<reference evidence="1 2" key="1">
    <citation type="journal article" date="2016" name="Nat. Commun.">
        <title>Thousands of microbial genomes shed light on interconnected biogeochemical processes in an aquifer system.</title>
        <authorList>
            <person name="Anantharaman K."/>
            <person name="Brown C.T."/>
            <person name="Hug L.A."/>
            <person name="Sharon I."/>
            <person name="Castelle C.J."/>
            <person name="Probst A.J."/>
            <person name="Thomas B.C."/>
            <person name="Singh A."/>
            <person name="Wilkins M.J."/>
            <person name="Karaoz U."/>
            <person name="Brodie E.L."/>
            <person name="Williams K.H."/>
            <person name="Hubbard S.S."/>
            <person name="Banfield J.F."/>
        </authorList>
    </citation>
    <scope>NUCLEOTIDE SEQUENCE [LARGE SCALE GENOMIC DNA]</scope>
</reference>
<dbReference type="EMBL" id="MGGM01000033">
    <property type="protein sequence ID" value="OGM28237.1"/>
    <property type="molecule type" value="Genomic_DNA"/>
</dbReference>
<evidence type="ECO:0008006" key="3">
    <source>
        <dbReference type="Google" id="ProtNLM"/>
    </source>
</evidence>
<organism evidence="1 2">
    <name type="scientific">Candidatus Woesebacteria bacterium RIFCSPHIGHO2_01_FULL_41_10</name>
    <dbReference type="NCBI Taxonomy" id="1802500"/>
    <lineage>
        <taxon>Bacteria</taxon>
        <taxon>Candidatus Woeseibacteriota</taxon>
    </lineage>
</organism>
<proteinExistence type="predicted"/>
<dbReference type="STRING" id="1802500.A2801_04400"/>